<evidence type="ECO:0000313" key="6">
    <source>
        <dbReference type="EMBL" id="CAE2192873.1"/>
    </source>
</evidence>
<evidence type="ECO:0000256" key="5">
    <source>
        <dbReference type="SAM" id="MobiDB-lite"/>
    </source>
</evidence>
<name>A0A7S4HAM6_GUITH</name>
<reference evidence="6" key="1">
    <citation type="submission" date="2021-01" db="EMBL/GenBank/DDBJ databases">
        <authorList>
            <person name="Corre E."/>
            <person name="Pelletier E."/>
            <person name="Niang G."/>
            <person name="Scheremetjew M."/>
            <person name="Finn R."/>
            <person name="Kale V."/>
            <person name="Holt S."/>
            <person name="Cochrane G."/>
            <person name="Meng A."/>
            <person name="Brown T."/>
            <person name="Cohen L."/>
        </authorList>
    </citation>
    <scope>NUCLEOTIDE SEQUENCE</scope>
    <source>
        <strain evidence="6">CCMP 2712</strain>
    </source>
</reference>
<dbReference type="EMBL" id="HBKN01002559">
    <property type="protein sequence ID" value="CAE2192873.1"/>
    <property type="molecule type" value="Transcribed_RNA"/>
</dbReference>
<dbReference type="InterPro" id="IPR050839">
    <property type="entry name" value="Rho-assoc_Ser/Thr_Kinase"/>
</dbReference>
<dbReference type="GO" id="GO:0005856">
    <property type="term" value="C:cytoskeleton"/>
    <property type="evidence" value="ECO:0007669"/>
    <property type="project" value="TreeGrafter"/>
</dbReference>
<evidence type="ECO:0000256" key="3">
    <source>
        <dbReference type="ARBA" id="ARBA00048679"/>
    </source>
</evidence>
<dbReference type="PANTHER" id="PTHR22988">
    <property type="entry name" value="MYOTONIC DYSTROPHY S/T KINASE-RELATED"/>
    <property type="match status" value="1"/>
</dbReference>
<feature type="coiled-coil region" evidence="4">
    <location>
        <begin position="97"/>
        <end position="124"/>
    </location>
</feature>
<dbReference type="PANTHER" id="PTHR22988:SF71">
    <property type="entry name" value="CITRON RHO-INTERACTING KINASE"/>
    <property type="match status" value="1"/>
</dbReference>
<dbReference type="AlphaFoldDB" id="A0A7S4HAM6"/>
<feature type="coiled-coil region" evidence="4">
    <location>
        <begin position="420"/>
        <end position="511"/>
    </location>
</feature>
<protein>
    <submittedName>
        <fullName evidence="6">Uncharacterized protein</fullName>
    </submittedName>
</protein>
<dbReference type="OMA" id="YDMISTE"/>
<feature type="region of interest" description="Disordered" evidence="5">
    <location>
        <begin position="527"/>
        <end position="572"/>
    </location>
</feature>
<keyword evidence="4" id="KW-0175">Coiled coil</keyword>
<comment type="catalytic activity">
    <reaction evidence="2">
        <text>L-threonyl-[protein] + ATP = O-phospho-L-threonyl-[protein] + ADP + H(+)</text>
        <dbReference type="Rhea" id="RHEA:46608"/>
        <dbReference type="Rhea" id="RHEA-COMP:11060"/>
        <dbReference type="Rhea" id="RHEA-COMP:11605"/>
        <dbReference type="ChEBI" id="CHEBI:15378"/>
        <dbReference type="ChEBI" id="CHEBI:30013"/>
        <dbReference type="ChEBI" id="CHEBI:30616"/>
        <dbReference type="ChEBI" id="CHEBI:61977"/>
        <dbReference type="ChEBI" id="CHEBI:456216"/>
        <dbReference type="EC" id="2.7.11.1"/>
    </reaction>
</comment>
<proteinExistence type="predicted"/>
<dbReference type="GO" id="GO:0004674">
    <property type="term" value="F:protein serine/threonine kinase activity"/>
    <property type="evidence" value="ECO:0007669"/>
    <property type="project" value="UniProtKB-EC"/>
</dbReference>
<feature type="coiled-coil region" evidence="4">
    <location>
        <begin position="182"/>
        <end position="340"/>
    </location>
</feature>
<dbReference type="GO" id="GO:0005737">
    <property type="term" value="C:cytoplasm"/>
    <property type="evidence" value="ECO:0007669"/>
    <property type="project" value="TreeGrafter"/>
</dbReference>
<comment type="catalytic activity">
    <reaction evidence="3">
        <text>L-seryl-[protein] + ATP = O-phospho-L-seryl-[protein] + ADP + H(+)</text>
        <dbReference type="Rhea" id="RHEA:17989"/>
        <dbReference type="Rhea" id="RHEA-COMP:9863"/>
        <dbReference type="Rhea" id="RHEA-COMP:11604"/>
        <dbReference type="ChEBI" id="CHEBI:15378"/>
        <dbReference type="ChEBI" id="CHEBI:29999"/>
        <dbReference type="ChEBI" id="CHEBI:30616"/>
        <dbReference type="ChEBI" id="CHEBI:83421"/>
        <dbReference type="ChEBI" id="CHEBI:456216"/>
        <dbReference type="EC" id="2.7.11.1"/>
    </reaction>
</comment>
<sequence length="593" mass="68752">MAHGMDDIVKVSREKESLQIQNEKLVVENLRHKRFVPKLHASITKLAADHHYLRQGVASSLKDARKLFFDCFSSISSCVEQISKLQGEQLSESVDQLNDLRSELASLGSRMAKKEQENSKLVAESMHHAEALQRLRDVMKDWGVDDKLELEDQIRCVIRSDRDKDSIIAMLQQSESTSSNELQNNKSRLIEVNKAMNELEKANAFLATRRGSLENEIKTTKTNAERETAKLRREIEEQQRKIEQLQSQIDKSAQEMRAADSQAAKEKEELRSAIKVLEQDLKNAQEETHERKTMENQNRKRAADALKADKAALTVLNKRVEELEEEVKQQREVHKARISELENFYQKQIAKAKSQAEKAARLASDKQWRDKLTTMEREMYEQRLKDGERLRFELESQAQKIREDSAHHEKAFLLKIEELTSEAREQRVSFNRNMQEAQERERELLNQVEELQKKIEELEEERSHDQSRRNTELSSLVMSMEDSLHSISSKLKLKEDEIAALRNIVQRECQERLDLQAKLKHLQAMHGRPDGEQEAVDSHRSPSCPPMLFSDKRESGWGLPTINHRGPSPAQLYDARVTKEKLQMQARSRRSNA</sequence>
<gene>
    <name evidence="6" type="ORF">GTHE00462_LOCUS2184</name>
</gene>
<evidence type="ECO:0000256" key="2">
    <source>
        <dbReference type="ARBA" id="ARBA00047899"/>
    </source>
</evidence>
<dbReference type="GO" id="GO:0031032">
    <property type="term" value="P:actomyosin structure organization"/>
    <property type="evidence" value="ECO:0007669"/>
    <property type="project" value="TreeGrafter"/>
</dbReference>
<accession>A0A7S4HAM6</accession>
<keyword evidence="1" id="KW-0597">Phosphoprotein</keyword>
<feature type="compositionally biased region" description="Basic and acidic residues" evidence="5">
    <location>
        <begin position="527"/>
        <end position="540"/>
    </location>
</feature>
<organism evidence="6">
    <name type="scientific">Guillardia theta</name>
    <name type="common">Cryptophyte</name>
    <name type="synonym">Cryptomonas phi</name>
    <dbReference type="NCBI Taxonomy" id="55529"/>
    <lineage>
        <taxon>Eukaryota</taxon>
        <taxon>Cryptophyceae</taxon>
        <taxon>Pyrenomonadales</taxon>
        <taxon>Geminigeraceae</taxon>
        <taxon>Guillardia</taxon>
    </lineage>
</organism>
<evidence type="ECO:0000256" key="4">
    <source>
        <dbReference type="SAM" id="Coils"/>
    </source>
</evidence>
<evidence type="ECO:0000256" key="1">
    <source>
        <dbReference type="ARBA" id="ARBA00022553"/>
    </source>
</evidence>